<reference evidence="3 4" key="1">
    <citation type="submission" date="2024-05" db="EMBL/GenBank/DDBJ databases">
        <title>Three bacterial strains, DH-69, EH-24, and ECK-19 isolated from coastal sediments.</title>
        <authorList>
            <person name="Ye Y.-Q."/>
            <person name="Du Z.-J."/>
        </authorList>
    </citation>
    <scope>NUCLEOTIDE SEQUENCE [LARGE SCALE GENOMIC DNA]</scope>
    <source>
        <strain evidence="3 4">ECK-19</strain>
    </source>
</reference>
<keyword evidence="4" id="KW-1185">Reference proteome</keyword>
<feature type="transmembrane region" description="Helical" evidence="1">
    <location>
        <begin position="31"/>
        <end position="50"/>
    </location>
</feature>
<organism evidence="3 4">
    <name type="scientific">Hyphococcus lacteus</name>
    <dbReference type="NCBI Taxonomy" id="3143536"/>
    <lineage>
        <taxon>Bacteria</taxon>
        <taxon>Pseudomonadati</taxon>
        <taxon>Pseudomonadota</taxon>
        <taxon>Alphaproteobacteria</taxon>
        <taxon>Parvularculales</taxon>
        <taxon>Parvularculaceae</taxon>
        <taxon>Hyphococcus</taxon>
    </lineage>
</organism>
<comment type="caution">
    <text evidence="3">The sequence shown here is derived from an EMBL/GenBank/DDBJ whole genome shotgun (WGS) entry which is preliminary data.</text>
</comment>
<dbReference type="Pfam" id="PF00487">
    <property type="entry name" value="FA_desaturase"/>
    <property type="match status" value="1"/>
</dbReference>
<protein>
    <submittedName>
        <fullName evidence="3">Fatty acid desaturase</fullName>
        <ecNumber evidence="3">1.14.19.-</ecNumber>
    </submittedName>
</protein>
<dbReference type="InterPro" id="IPR012171">
    <property type="entry name" value="Fatty_acid_desaturase"/>
</dbReference>
<keyword evidence="1" id="KW-0472">Membrane</keyword>
<dbReference type="EMBL" id="JBEHZE010000001">
    <property type="protein sequence ID" value="MEX6632641.1"/>
    <property type="molecule type" value="Genomic_DNA"/>
</dbReference>
<dbReference type="PANTHER" id="PTHR32100">
    <property type="entry name" value="OMEGA-6 FATTY ACID DESATURASE, CHLOROPLASTIC"/>
    <property type="match status" value="1"/>
</dbReference>
<keyword evidence="1" id="KW-1133">Transmembrane helix</keyword>
<gene>
    <name evidence="3" type="ORF">ABFZ84_03685</name>
</gene>
<keyword evidence="3" id="KW-0560">Oxidoreductase</keyword>
<evidence type="ECO:0000313" key="4">
    <source>
        <dbReference type="Proteomes" id="UP001560685"/>
    </source>
</evidence>
<feature type="transmembrane region" description="Helical" evidence="1">
    <location>
        <begin position="217"/>
        <end position="242"/>
    </location>
</feature>
<feature type="transmembrane region" description="Helical" evidence="1">
    <location>
        <begin position="186"/>
        <end position="205"/>
    </location>
</feature>
<evidence type="ECO:0000259" key="2">
    <source>
        <dbReference type="Pfam" id="PF00487"/>
    </source>
</evidence>
<dbReference type="Proteomes" id="UP001560685">
    <property type="component" value="Unassembled WGS sequence"/>
</dbReference>
<dbReference type="EC" id="1.14.19.-" evidence="3"/>
<evidence type="ECO:0000313" key="3">
    <source>
        <dbReference type="EMBL" id="MEX6632641.1"/>
    </source>
</evidence>
<feature type="domain" description="Fatty acid desaturase" evidence="2">
    <location>
        <begin position="57"/>
        <end position="322"/>
    </location>
</feature>
<dbReference type="InterPro" id="IPR005804">
    <property type="entry name" value="FA_desaturase_dom"/>
</dbReference>
<dbReference type="GO" id="GO:0016491">
    <property type="term" value="F:oxidoreductase activity"/>
    <property type="evidence" value="ECO:0007669"/>
    <property type="project" value="UniProtKB-KW"/>
</dbReference>
<feature type="transmembrane region" description="Helical" evidence="1">
    <location>
        <begin position="56"/>
        <end position="75"/>
    </location>
</feature>
<accession>A0ABV3Z583</accession>
<keyword evidence="1" id="KW-0812">Transmembrane</keyword>
<evidence type="ECO:0000256" key="1">
    <source>
        <dbReference type="SAM" id="Phobius"/>
    </source>
</evidence>
<sequence>MSESQVLTGRPYEWLSEEDRLSVETPSWHKGAIIAVIHFAAYFGSLYGALGPFPFFVNFAASVVNGFCLGLLFIIGHDCVHKCYFPNLRANQIMGRITFLPSGHSASLWETGHNRFHHGKTNYKGVDYVWAPMSVTEYRAASPFRRFLERHNRGLLGQIFNYPISIWIPKIILPIAPETRGQWRRYFWDSVFVVVGQAFIITAILTLGKMWHPERSLLAIFVIGWFLPMLVWNFLASFSFFLHHAHEDTHWFDKAEDWSFYNSCIEGTVHMEIKELKWLGLYFNVMEHTAHHAMSTIPIYNLDRASKLLKERYGEAVTTYQFTLRDYWRILAACKLYDFENRHWTDFEGRQTGPALENRKANIPVAAE</sequence>
<dbReference type="RefSeq" id="WP_369312566.1">
    <property type="nucleotide sequence ID" value="NZ_JBEHZE010000001.1"/>
</dbReference>
<proteinExistence type="predicted"/>
<name>A0ABV3Z583_9PROT</name>